<evidence type="ECO:0000313" key="1">
    <source>
        <dbReference type="EMBL" id="CAA2623506.1"/>
    </source>
</evidence>
<protein>
    <submittedName>
        <fullName evidence="1">Uncharacterized protein</fullName>
    </submittedName>
</protein>
<dbReference type="Proteomes" id="UP001189122">
    <property type="component" value="Unassembled WGS sequence"/>
</dbReference>
<name>A0A7I8IYU9_SPIIN</name>
<dbReference type="InterPro" id="IPR019188">
    <property type="entry name" value="SNAPC1"/>
</dbReference>
<dbReference type="GO" id="GO:0042795">
    <property type="term" value="P:snRNA transcription by RNA polymerase II"/>
    <property type="evidence" value="ECO:0007669"/>
    <property type="project" value="TreeGrafter"/>
</dbReference>
<accession>A0A7I8IYU9</accession>
<dbReference type="GO" id="GO:0019185">
    <property type="term" value="C:snRNA-activating protein complex"/>
    <property type="evidence" value="ECO:0007669"/>
    <property type="project" value="TreeGrafter"/>
</dbReference>
<dbReference type="EMBL" id="CACRZD030000007">
    <property type="protein sequence ID" value="CAA6663048.1"/>
    <property type="molecule type" value="Genomic_DNA"/>
</dbReference>
<proteinExistence type="predicted"/>
<organism evidence="1">
    <name type="scientific">Spirodela intermedia</name>
    <name type="common">Intermediate duckweed</name>
    <dbReference type="NCBI Taxonomy" id="51605"/>
    <lineage>
        <taxon>Eukaryota</taxon>
        <taxon>Viridiplantae</taxon>
        <taxon>Streptophyta</taxon>
        <taxon>Embryophyta</taxon>
        <taxon>Tracheophyta</taxon>
        <taxon>Spermatophyta</taxon>
        <taxon>Magnoliopsida</taxon>
        <taxon>Liliopsida</taxon>
        <taxon>Araceae</taxon>
        <taxon>Lemnoideae</taxon>
        <taxon>Spirodela</taxon>
    </lineage>
</organism>
<dbReference type="PANTHER" id="PTHR15131">
    <property type="entry name" value="SMALL NUCLEAR RNA ACTIVATING COMPLEX, POLYPEPTIDE 1"/>
    <property type="match status" value="1"/>
</dbReference>
<sequence length="274" mass="31044">MDLAPFEKDIDELLDEYSQCGSPSFSAFKKVWSSRKFSYLYEGRPTSNSAVFMQSLYAHCIGNMTRPGTLQRRLGGLYCLYCLYEIQPFKPCFKIYISLGQLKHLKQLVVDAKDGAVAVTALVKRMLERHMFLFGSVDTVGGSLKQRVDEIKRLQNKLVETAYDKLLANSQIEEYLHMNLGLELDLNGLKKMSTDYARAKELAIREASETVEVGEVKQMAERGEEVGTKLEELVARWEARRKDFSRQTGIARAAEAAEPTDEFGAELELLLSED</sequence>
<dbReference type="Pfam" id="PF09808">
    <property type="entry name" value="SNAPC1"/>
    <property type="match status" value="1"/>
</dbReference>
<evidence type="ECO:0000313" key="2">
    <source>
        <dbReference type="Proteomes" id="UP001189122"/>
    </source>
</evidence>
<gene>
    <name evidence="1" type="ORF">SI7747_07009433</name>
</gene>
<dbReference type="GO" id="GO:0043565">
    <property type="term" value="F:sequence-specific DNA binding"/>
    <property type="evidence" value="ECO:0007669"/>
    <property type="project" value="TreeGrafter"/>
</dbReference>
<dbReference type="GO" id="GO:0042796">
    <property type="term" value="P:snRNA transcription by RNA polymerase III"/>
    <property type="evidence" value="ECO:0007669"/>
    <property type="project" value="TreeGrafter"/>
</dbReference>
<dbReference type="PANTHER" id="PTHR15131:SF3">
    <property type="entry name" value="SNRNA-ACTIVATING PROTEIN COMPLEX SUBUNIT 1"/>
    <property type="match status" value="1"/>
</dbReference>
<keyword evidence="2" id="KW-1185">Reference proteome</keyword>
<reference evidence="1 2" key="1">
    <citation type="submission" date="2019-12" db="EMBL/GenBank/DDBJ databases">
        <authorList>
            <person name="Scholz U."/>
            <person name="Mascher M."/>
            <person name="Fiebig A."/>
        </authorList>
    </citation>
    <scope>NUCLEOTIDE SEQUENCE</scope>
</reference>
<dbReference type="EMBL" id="LR743594">
    <property type="protein sequence ID" value="CAA2623506.1"/>
    <property type="molecule type" value="Genomic_DNA"/>
</dbReference>
<dbReference type="AlphaFoldDB" id="A0A7I8IYU9"/>